<proteinExistence type="predicted"/>
<sequence length="40" mass="4610">MTALKGFEQTQKPLFLPSNVGSLSIFEHALFLQMRKCRKI</sequence>
<dbReference type="AlphaFoldDB" id="A0A0K2UDA7"/>
<protein>
    <submittedName>
        <fullName evidence="1">Uncharacterized protein</fullName>
    </submittedName>
</protein>
<accession>A0A0K2UDA7</accession>
<name>A0A0K2UDA7_LEPSM</name>
<evidence type="ECO:0000313" key="1">
    <source>
        <dbReference type="EMBL" id="CDW35907.1"/>
    </source>
</evidence>
<dbReference type="EMBL" id="HACA01018546">
    <property type="protein sequence ID" value="CDW35907.1"/>
    <property type="molecule type" value="Transcribed_RNA"/>
</dbReference>
<organism evidence="1">
    <name type="scientific">Lepeophtheirus salmonis</name>
    <name type="common">Salmon louse</name>
    <name type="synonym">Caligus salmonis</name>
    <dbReference type="NCBI Taxonomy" id="72036"/>
    <lineage>
        <taxon>Eukaryota</taxon>
        <taxon>Metazoa</taxon>
        <taxon>Ecdysozoa</taxon>
        <taxon>Arthropoda</taxon>
        <taxon>Crustacea</taxon>
        <taxon>Multicrustacea</taxon>
        <taxon>Hexanauplia</taxon>
        <taxon>Copepoda</taxon>
        <taxon>Siphonostomatoida</taxon>
        <taxon>Caligidae</taxon>
        <taxon>Lepeophtheirus</taxon>
    </lineage>
</organism>
<reference evidence="1" key="1">
    <citation type="submission" date="2014-05" db="EMBL/GenBank/DDBJ databases">
        <authorList>
            <person name="Chronopoulou M."/>
        </authorList>
    </citation>
    <scope>NUCLEOTIDE SEQUENCE</scope>
    <source>
        <tissue evidence="1">Whole organism</tissue>
    </source>
</reference>